<dbReference type="AlphaFoldDB" id="A0A135UN23"/>
<feature type="compositionally biased region" description="Basic and acidic residues" evidence="1">
    <location>
        <begin position="132"/>
        <end position="151"/>
    </location>
</feature>
<comment type="caution">
    <text evidence="2">The sequence shown here is derived from an EMBL/GenBank/DDBJ whole genome shotgun (WGS) entry which is preliminary data.</text>
</comment>
<dbReference type="OrthoDB" id="4846681at2759"/>
<dbReference type="Proteomes" id="UP000070121">
    <property type="component" value="Unassembled WGS sequence"/>
</dbReference>
<keyword evidence="3" id="KW-1185">Reference proteome</keyword>
<name>A0A135UN23_9PEZI</name>
<reference evidence="2 3" key="1">
    <citation type="submission" date="2014-02" db="EMBL/GenBank/DDBJ databases">
        <title>The genome sequence of Colletotrichum salicis CBS 607.94.</title>
        <authorList>
            <person name="Baroncelli R."/>
            <person name="Thon M.R."/>
        </authorList>
    </citation>
    <scope>NUCLEOTIDE SEQUENCE [LARGE SCALE GENOMIC DNA]</scope>
    <source>
        <strain evidence="2 3">CBS 607.94</strain>
    </source>
</reference>
<organism evidence="2 3">
    <name type="scientific">Colletotrichum salicis</name>
    <dbReference type="NCBI Taxonomy" id="1209931"/>
    <lineage>
        <taxon>Eukaryota</taxon>
        <taxon>Fungi</taxon>
        <taxon>Dikarya</taxon>
        <taxon>Ascomycota</taxon>
        <taxon>Pezizomycotina</taxon>
        <taxon>Sordariomycetes</taxon>
        <taxon>Hypocreomycetidae</taxon>
        <taxon>Glomerellales</taxon>
        <taxon>Glomerellaceae</taxon>
        <taxon>Colletotrichum</taxon>
        <taxon>Colletotrichum acutatum species complex</taxon>
    </lineage>
</organism>
<proteinExistence type="predicted"/>
<protein>
    <submittedName>
        <fullName evidence="2">Uncharacterized protein</fullName>
    </submittedName>
</protein>
<evidence type="ECO:0000313" key="3">
    <source>
        <dbReference type="Proteomes" id="UP000070121"/>
    </source>
</evidence>
<evidence type="ECO:0000256" key="1">
    <source>
        <dbReference type="SAM" id="MobiDB-lite"/>
    </source>
</evidence>
<feature type="non-terminal residue" evidence="2">
    <location>
        <position position="1"/>
    </location>
</feature>
<sequence>ASSSSVQQQGSSAVKTQVQEQKLAAIPPAEHKTDSQTAVISTQEKPTQVQNLIAEIAKKLEATINQSLLEAIRGVYCGVPKIMEGKLRGWLDSLECRSVKFTVLRDVESETTKIVKESVMAKMKAMEQIIKGSEDPHQAESVRDTKGKTDEKDAEEGDQTQQAAKRQRGDGGGSG</sequence>
<accession>A0A135UN23</accession>
<gene>
    <name evidence="2" type="ORF">CSAL01_11405</name>
</gene>
<dbReference type="EMBL" id="JFFI01001246">
    <property type="protein sequence ID" value="KXH61796.1"/>
    <property type="molecule type" value="Genomic_DNA"/>
</dbReference>
<feature type="region of interest" description="Disordered" evidence="1">
    <location>
        <begin position="1"/>
        <end position="44"/>
    </location>
</feature>
<feature type="compositionally biased region" description="Polar residues" evidence="1">
    <location>
        <begin position="35"/>
        <end position="44"/>
    </location>
</feature>
<feature type="compositionally biased region" description="Low complexity" evidence="1">
    <location>
        <begin position="1"/>
        <end position="12"/>
    </location>
</feature>
<evidence type="ECO:0000313" key="2">
    <source>
        <dbReference type="EMBL" id="KXH61796.1"/>
    </source>
</evidence>
<feature type="region of interest" description="Disordered" evidence="1">
    <location>
        <begin position="129"/>
        <end position="175"/>
    </location>
</feature>